<dbReference type="OMA" id="CRTLIGT"/>
<reference evidence="10" key="2">
    <citation type="submission" date="2025-09" db="UniProtKB">
        <authorList>
            <consortium name="Ensembl"/>
        </authorList>
    </citation>
    <scope>IDENTIFICATION</scope>
</reference>
<proteinExistence type="predicted"/>
<evidence type="ECO:0000256" key="8">
    <source>
        <dbReference type="SAM" id="Phobius"/>
    </source>
</evidence>
<comment type="subcellular location">
    <subcellularLocation>
        <location evidence="2">Membrane</location>
        <topology evidence="2">Single-pass membrane protein</topology>
    </subcellularLocation>
</comment>
<dbReference type="Pfam" id="PF00085">
    <property type="entry name" value="Thioredoxin"/>
    <property type="match status" value="1"/>
</dbReference>
<dbReference type="GO" id="GO:0009986">
    <property type="term" value="C:cell surface"/>
    <property type="evidence" value="ECO:0007669"/>
    <property type="project" value="TreeGrafter"/>
</dbReference>
<evidence type="ECO:0000259" key="9">
    <source>
        <dbReference type="Pfam" id="PF00085"/>
    </source>
</evidence>
<evidence type="ECO:0000256" key="5">
    <source>
        <dbReference type="ARBA" id="ARBA00022989"/>
    </source>
</evidence>
<evidence type="ECO:0000256" key="2">
    <source>
        <dbReference type="ARBA" id="ARBA00004167"/>
    </source>
</evidence>
<dbReference type="GO" id="GO:0003756">
    <property type="term" value="F:protein disulfide isomerase activity"/>
    <property type="evidence" value="ECO:0007669"/>
    <property type="project" value="UniProtKB-EC"/>
</dbReference>
<evidence type="ECO:0000256" key="3">
    <source>
        <dbReference type="ARBA" id="ARBA00012723"/>
    </source>
</evidence>
<feature type="region of interest" description="Disordered" evidence="7">
    <location>
        <begin position="366"/>
        <end position="394"/>
    </location>
</feature>
<dbReference type="Ensembl" id="ENSSDUT00000009889.1">
    <property type="protein sequence ID" value="ENSSDUP00000009701.1"/>
    <property type="gene ID" value="ENSSDUG00000007120.1"/>
</dbReference>
<evidence type="ECO:0000313" key="11">
    <source>
        <dbReference type="Proteomes" id="UP000261420"/>
    </source>
</evidence>
<dbReference type="STRING" id="41447.ENSSDUP00000009701"/>
<dbReference type="GO" id="GO:0016020">
    <property type="term" value="C:membrane"/>
    <property type="evidence" value="ECO:0007669"/>
    <property type="project" value="UniProtKB-SubCell"/>
</dbReference>
<feature type="transmembrane region" description="Helical" evidence="8">
    <location>
        <begin position="338"/>
        <end position="359"/>
    </location>
</feature>
<feature type="transmembrane region" description="Helical" evidence="8">
    <location>
        <begin position="20"/>
        <end position="44"/>
    </location>
</feature>
<dbReference type="Proteomes" id="UP000261420">
    <property type="component" value="Unplaced"/>
</dbReference>
<keyword evidence="11" id="KW-1185">Reference proteome</keyword>
<keyword evidence="4 8" id="KW-0812">Transmembrane</keyword>
<organism evidence="10 11">
    <name type="scientific">Seriola dumerili</name>
    <name type="common">Greater amberjack</name>
    <name type="synonym">Caranx dumerili</name>
    <dbReference type="NCBI Taxonomy" id="41447"/>
    <lineage>
        <taxon>Eukaryota</taxon>
        <taxon>Metazoa</taxon>
        <taxon>Chordata</taxon>
        <taxon>Craniata</taxon>
        <taxon>Vertebrata</taxon>
        <taxon>Euteleostomi</taxon>
        <taxon>Actinopterygii</taxon>
        <taxon>Neopterygii</taxon>
        <taxon>Teleostei</taxon>
        <taxon>Neoteleostei</taxon>
        <taxon>Acanthomorphata</taxon>
        <taxon>Carangaria</taxon>
        <taxon>Carangiformes</taxon>
        <taxon>Carangidae</taxon>
        <taxon>Seriola</taxon>
    </lineage>
</organism>
<dbReference type="Pfam" id="PF13848">
    <property type="entry name" value="Thioredoxin_6"/>
    <property type="match status" value="1"/>
</dbReference>
<dbReference type="AlphaFoldDB" id="A0A3B4TTU2"/>
<name>A0A3B4TTU2_SERDU</name>
<dbReference type="InterPro" id="IPR052250">
    <property type="entry name" value="PDI_TMX3"/>
</dbReference>
<reference evidence="10" key="1">
    <citation type="submission" date="2025-08" db="UniProtKB">
        <authorList>
            <consortium name="Ensembl"/>
        </authorList>
    </citation>
    <scope>IDENTIFICATION</scope>
</reference>
<dbReference type="InterPro" id="IPR036249">
    <property type="entry name" value="Thioredoxin-like_sf"/>
</dbReference>
<evidence type="ECO:0000256" key="7">
    <source>
        <dbReference type="SAM" id="MobiDB-lite"/>
    </source>
</evidence>
<dbReference type="GO" id="GO:0005783">
    <property type="term" value="C:endoplasmic reticulum"/>
    <property type="evidence" value="ECO:0007669"/>
    <property type="project" value="TreeGrafter"/>
</dbReference>
<dbReference type="EC" id="5.3.4.1" evidence="3"/>
<dbReference type="GeneTree" id="ENSGT00930000151022"/>
<evidence type="ECO:0000313" key="10">
    <source>
        <dbReference type="Ensembl" id="ENSSDUP00000009701.1"/>
    </source>
</evidence>
<dbReference type="PANTHER" id="PTHR46426:SF1">
    <property type="entry name" value="PROTEIN DISULFIDE-ISOMERASE TMX3"/>
    <property type="match status" value="1"/>
</dbReference>
<feature type="domain" description="Thioredoxin" evidence="9">
    <location>
        <begin position="40"/>
        <end position="80"/>
    </location>
</feature>
<keyword evidence="6 8" id="KW-0472">Membrane</keyword>
<protein>
    <recommendedName>
        <fullName evidence="3">protein disulfide-isomerase</fullName>
        <ecNumber evidence="3">5.3.4.1</ecNumber>
    </recommendedName>
</protein>
<evidence type="ECO:0000256" key="1">
    <source>
        <dbReference type="ARBA" id="ARBA00001182"/>
    </source>
</evidence>
<comment type="catalytic activity">
    <reaction evidence="1">
        <text>Catalyzes the rearrangement of -S-S- bonds in proteins.</text>
        <dbReference type="EC" id="5.3.4.1"/>
    </reaction>
</comment>
<evidence type="ECO:0000256" key="4">
    <source>
        <dbReference type="ARBA" id="ARBA00022692"/>
    </source>
</evidence>
<dbReference type="InterPro" id="IPR013766">
    <property type="entry name" value="Thioredoxin_domain"/>
</dbReference>
<dbReference type="SUPFAM" id="SSF52833">
    <property type="entry name" value="Thioredoxin-like"/>
    <property type="match status" value="1"/>
</dbReference>
<dbReference type="PANTHER" id="PTHR46426">
    <property type="entry name" value="PROTEIN DISULFIDE-ISOMERASE TMX3"/>
    <property type="match status" value="1"/>
</dbReference>
<accession>A0A3B4TTU2</accession>
<dbReference type="Gene3D" id="3.40.30.10">
    <property type="entry name" value="Glutaredoxin"/>
    <property type="match status" value="1"/>
</dbReference>
<keyword evidence="5 8" id="KW-1133">Transmembrane helix</keyword>
<sequence>MSPCLHVFNRINYVCCPPSLCVCVCVLSVLLCVSLVSAFFYAPWCTFCKQLDPVWHQIGSELKSLGSPVNVGKSDATANTGQSHYQNRGLTKGVKYNYSGPRTKDGIMDFAHRVGGPLVRTLTSLQLFQHAMNSRDVMFVYVGATSQLKGNYTSAAEQLIVHTYFFSAARDILPKVLHLLSRATAVCWRTRQEHDGDLKSWINRERFPNYFKIDSYTLYAMGESGKLVVLALVEERNLCEESLRSFYFGFMEGSDYISGLVMGEVIVPSFVVVNLSNDGYFLPTGAMETEHHLMNFLNGVLDGSIQVSGGNGVVQRARRFVHETKVTLMVSPVIISPAPLLGCFLVGFPLAMATVFCYLCRKARSTMSDDDDDGVAPSAPPLQSYKKLTDKKSE</sequence>
<evidence type="ECO:0000256" key="6">
    <source>
        <dbReference type="ARBA" id="ARBA00023136"/>
    </source>
</evidence>